<dbReference type="EMBL" id="CP023778">
    <property type="protein sequence ID" value="ATL71024.1"/>
    <property type="molecule type" value="Genomic_DNA"/>
</dbReference>
<dbReference type="PRINTS" id="PR00469">
    <property type="entry name" value="PNDRDTASEII"/>
</dbReference>
<comment type="cofactor">
    <cofactor evidence="1">
        <name>FAD</name>
        <dbReference type="ChEBI" id="CHEBI:57692"/>
    </cofactor>
</comment>
<evidence type="ECO:0000313" key="7">
    <source>
        <dbReference type="EMBL" id="ATL71024.1"/>
    </source>
</evidence>
<dbReference type="PANTHER" id="PTHR42913:SF3">
    <property type="entry name" value="64 KDA MITOCHONDRIAL NADH DEHYDROGENASE (EUROFUNG)"/>
    <property type="match status" value="1"/>
</dbReference>
<evidence type="ECO:0000313" key="8">
    <source>
        <dbReference type="Proteomes" id="UP000221961"/>
    </source>
</evidence>
<dbReference type="PRINTS" id="PR00368">
    <property type="entry name" value="FADPNR"/>
</dbReference>
<comment type="similarity">
    <text evidence="2">Belongs to the NADH dehydrogenase family.</text>
</comment>
<name>A0A291RUW1_9NOCA</name>
<dbReference type="KEGG" id="ntp:CRH09_37475"/>
<dbReference type="GeneID" id="88362944"/>
<dbReference type="Gene3D" id="3.50.50.100">
    <property type="match status" value="1"/>
</dbReference>
<keyword evidence="3" id="KW-0285">Flavoprotein</keyword>
<keyword evidence="5" id="KW-0560">Oxidoreductase</keyword>
<evidence type="ECO:0000256" key="4">
    <source>
        <dbReference type="ARBA" id="ARBA00022827"/>
    </source>
</evidence>
<accession>A0A291RUW1</accession>
<gene>
    <name evidence="7" type="ORF">CRH09_37475</name>
</gene>
<dbReference type="Proteomes" id="UP000221961">
    <property type="component" value="Chromosome"/>
</dbReference>
<dbReference type="InterPro" id="IPR051169">
    <property type="entry name" value="NADH-Q_oxidoreductase"/>
</dbReference>
<evidence type="ECO:0000256" key="2">
    <source>
        <dbReference type="ARBA" id="ARBA00005272"/>
    </source>
</evidence>
<keyword evidence="4" id="KW-0274">FAD</keyword>
<evidence type="ECO:0000256" key="5">
    <source>
        <dbReference type="ARBA" id="ARBA00023002"/>
    </source>
</evidence>
<dbReference type="SUPFAM" id="SSF51905">
    <property type="entry name" value="FAD/NAD(P)-binding domain"/>
    <property type="match status" value="1"/>
</dbReference>
<dbReference type="GO" id="GO:0003955">
    <property type="term" value="F:NAD(P)H dehydrogenase (quinone) activity"/>
    <property type="evidence" value="ECO:0007669"/>
    <property type="project" value="TreeGrafter"/>
</dbReference>
<dbReference type="GO" id="GO:0019646">
    <property type="term" value="P:aerobic electron transport chain"/>
    <property type="evidence" value="ECO:0007669"/>
    <property type="project" value="TreeGrafter"/>
</dbReference>
<proteinExistence type="inferred from homology"/>
<evidence type="ECO:0000256" key="1">
    <source>
        <dbReference type="ARBA" id="ARBA00001974"/>
    </source>
</evidence>
<feature type="domain" description="FAD/NAD(P)-binding" evidence="6">
    <location>
        <begin position="6"/>
        <end position="272"/>
    </location>
</feature>
<dbReference type="Pfam" id="PF07992">
    <property type="entry name" value="Pyr_redox_2"/>
    <property type="match status" value="1"/>
</dbReference>
<organism evidence="7 8">
    <name type="scientific">Nocardia terpenica</name>
    <dbReference type="NCBI Taxonomy" id="455432"/>
    <lineage>
        <taxon>Bacteria</taxon>
        <taxon>Bacillati</taxon>
        <taxon>Actinomycetota</taxon>
        <taxon>Actinomycetes</taxon>
        <taxon>Mycobacteriales</taxon>
        <taxon>Nocardiaceae</taxon>
        <taxon>Nocardia</taxon>
    </lineage>
</organism>
<evidence type="ECO:0000259" key="6">
    <source>
        <dbReference type="Pfam" id="PF07992"/>
    </source>
</evidence>
<evidence type="ECO:0000256" key="3">
    <source>
        <dbReference type="ARBA" id="ARBA00022630"/>
    </source>
</evidence>
<dbReference type="InterPro" id="IPR036188">
    <property type="entry name" value="FAD/NAD-bd_sf"/>
</dbReference>
<protein>
    <submittedName>
        <fullName evidence="7">Oxidoreductase</fullName>
    </submittedName>
</protein>
<dbReference type="AlphaFoldDB" id="A0A291RUW1"/>
<sequence>MTAHHRIVVLGAGYAGLSAARRLARTAPGTRITVVDARADLVERVRLHQALAGQSIPRRDLRDLLGHKGIEFVQATVTGIGLADRHIALSDGSGLGYDTLVYALGSGADVDSVAGVRDYAHTVATLADVERVRALGGRVAVVGGGATGIETAAELAEARPDLRVALVGAEEPGAWLSVKARKHIRAVFDRLGVEVHAGVKVVEVAPTGLRSADGGVIEAETVLWTTGFAVPQLAAAAGLAVDGRGRVLVDDALRSSDPNVYAAGDSAVIPGPDGRELRMACATALPTGAYAATAVAARLRGERPEPLRFRYRFQCLSLGRRDGVIQFVRPDDAMTDRVLTGRAAAWFKELIVRGASRVARP</sequence>
<dbReference type="PANTHER" id="PTHR42913">
    <property type="entry name" value="APOPTOSIS-INDUCING FACTOR 1"/>
    <property type="match status" value="1"/>
</dbReference>
<reference evidence="7 8" key="1">
    <citation type="submission" date="2017-10" db="EMBL/GenBank/DDBJ databases">
        <title>Comparative genomics between pathogenic Norcardia.</title>
        <authorList>
            <person name="Zeng L."/>
        </authorList>
    </citation>
    <scope>NUCLEOTIDE SEQUENCE [LARGE SCALE GENOMIC DNA]</scope>
    <source>
        <strain evidence="7 8">NC_YFY_NT001</strain>
    </source>
</reference>
<dbReference type="InterPro" id="IPR023753">
    <property type="entry name" value="FAD/NAD-binding_dom"/>
</dbReference>
<dbReference type="RefSeq" id="WP_098697935.1">
    <property type="nucleotide sequence ID" value="NZ_CP023778.1"/>
</dbReference>